<reference evidence="4" key="1">
    <citation type="submission" date="2023-03" db="EMBL/GenBank/DDBJ databases">
        <title>Massive genome expansion in bonnet fungi (Mycena s.s.) driven by repeated elements and novel gene families across ecological guilds.</title>
        <authorList>
            <consortium name="Lawrence Berkeley National Laboratory"/>
            <person name="Harder C.B."/>
            <person name="Miyauchi S."/>
            <person name="Viragh M."/>
            <person name="Kuo A."/>
            <person name="Thoen E."/>
            <person name="Andreopoulos B."/>
            <person name="Lu D."/>
            <person name="Skrede I."/>
            <person name="Drula E."/>
            <person name="Henrissat B."/>
            <person name="Morin E."/>
            <person name="Kohler A."/>
            <person name="Barry K."/>
            <person name="LaButti K."/>
            <person name="Morin E."/>
            <person name="Salamov A."/>
            <person name="Lipzen A."/>
            <person name="Mereny Z."/>
            <person name="Hegedus B."/>
            <person name="Baldrian P."/>
            <person name="Stursova M."/>
            <person name="Weitz H."/>
            <person name="Taylor A."/>
            <person name="Grigoriev I.V."/>
            <person name="Nagy L.G."/>
            <person name="Martin F."/>
            <person name="Kauserud H."/>
        </authorList>
    </citation>
    <scope>NUCLEOTIDE SEQUENCE</scope>
    <source>
        <strain evidence="4">CBHHK182m</strain>
    </source>
</reference>
<dbReference type="SMART" id="SM00343">
    <property type="entry name" value="ZnF_C2HC"/>
    <property type="match status" value="2"/>
</dbReference>
<protein>
    <recommendedName>
        <fullName evidence="3">CCHC-type domain-containing protein</fullName>
    </recommendedName>
</protein>
<sequence>MSPGASTGYSSFSGGGFSSSGGFGGGSNTCYTCGGVGHLSRDCGQGSKCYNCGQVCASWARGEIRDIVPSTRVEVVLTAVCTHPPALRRGSASLLFFFLGTYDTNYHLSFSQGHISRDCPQAQKRACYACGSKECVPSPILPLVSDRCLSHFTKLDLFQTVGSWLIALTHTRMPSTRTPSRHADIARNFLFGNLAEWCHFGTTLGFGAMKLPWGVCMRTYWRWSCSPIICPFCCSEWSMGRRLHSSTLFLYDGRPRC</sequence>
<dbReference type="GO" id="GO:0003676">
    <property type="term" value="F:nucleic acid binding"/>
    <property type="evidence" value="ECO:0007669"/>
    <property type="project" value="InterPro"/>
</dbReference>
<dbReference type="Gene3D" id="4.10.60.10">
    <property type="entry name" value="Zinc finger, CCHC-type"/>
    <property type="match status" value="2"/>
</dbReference>
<evidence type="ECO:0000256" key="1">
    <source>
        <dbReference type="ARBA" id="ARBA00022664"/>
    </source>
</evidence>
<accession>A0AAD7NK13</accession>
<keyword evidence="2" id="KW-0479">Metal-binding</keyword>
<dbReference type="GO" id="GO:0008270">
    <property type="term" value="F:zinc ion binding"/>
    <property type="evidence" value="ECO:0007669"/>
    <property type="project" value="UniProtKB-KW"/>
</dbReference>
<dbReference type="EMBL" id="JARKIB010000028">
    <property type="protein sequence ID" value="KAJ7764336.1"/>
    <property type="molecule type" value="Genomic_DNA"/>
</dbReference>
<dbReference type="AlphaFoldDB" id="A0AAD7NK13"/>
<evidence type="ECO:0000256" key="2">
    <source>
        <dbReference type="PROSITE-ProRule" id="PRU00047"/>
    </source>
</evidence>
<organism evidence="4 5">
    <name type="scientific">Mycena metata</name>
    <dbReference type="NCBI Taxonomy" id="1033252"/>
    <lineage>
        <taxon>Eukaryota</taxon>
        <taxon>Fungi</taxon>
        <taxon>Dikarya</taxon>
        <taxon>Basidiomycota</taxon>
        <taxon>Agaricomycotina</taxon>
        <taxon>Agaricomycetes</taxon>
        <taxon>Agaricomycetidae</taxon>
        <taxon>Agaricales</taxon>
        <taxon>Marasmiineae</taxon>
        <taxon>Mycenaceae</taxon>
        <taxon>Mycena</taxon>
    </lineage>
</organism>
<comment type="caution">
    <text evidence="4">The sequence shown here is derived from an EMBL/GenBank/DDBJ whole genome shotgun (WGS) entry which is preliminary data.</text>
</comment>
<dbReference type="InterPro" id="IPR001878">
    <property type="entry name" value="Znf_CCHC"/>
</dbReference>
<dbReference type="PROSITE" id="PS50158">
    <property type="entry name" value="ZF_CCHC"/>
    <property type="match status" value="1"/>
</dbReference>
<dbReference type="GO" id="GO:0006397">
    <property type="term" value="P:mRNA processing"/>
    <property type="evidence" value="ECO:0007669"/>
    <property type="project" value="UniProtKB-KW"/>
</dbReference>
<feature type="domain" description="CCHC-type" evidence="3">
    <location>
        <begin position="30"/>
        <end position="43"/>
    </location>
</feature>
<evidence type="ECO:0000313" key="4">
    <source>
        <dbReference type="EMBL" id="KAJ7764336.1"/>
    </source>
</evidence>
<keyword evidence="2" id="KW-0862">Zinc</keyword>
<keyword evidence="2" id="KW-0863">Zinc-finger</keyword>
<dbReference type="Proteomes" id="UP001215598">
    <property type="component" value="Unassembled WGS sequence"/>
</dbReference>
<dbReference type="InterPro" id="IPR036875">
    <property type="entry name" value="Znf_CCHC_sf"/>
</dbReference>
<keyword evidence="5" id="KW-1185">Reference proteome</keyword>
<dbReference type="Pfam" id="PF00098">
    <property type="entry name" value="zf-CCHC"/>
    <property type="match status" value="1"/>
</dbReference>
<name>A0AAD7NK13_9AGAR</name>
<dbReference type="SUPFAM" id="SSF57756">
    <property type="entry name" value="Retrovirus zinc finger-like domains"/>
    <property type="match status" value="2"/>
</dbReference>
<keyword evidence="1" id="KW-0507">mRNA processing</keyword>
<gene>
    <name evidence="4" type="ORF">B0H16DRAFT_444003</name>
</gene>
<proteinExistence type="predicted"/>
<evidence type="ECO:0000259" key="3">
    <source>
        <dbReference type="PROSITE" id="PS50158"/>
    </source>
</evidence>
<evidence type="ECO:0000313" key="5">
    <source>
        <dbReference type="Proteomes" id="UP001215598"/>
    </source>
</evidence>